<protein>
    <submittedName>
        <fullName evidence="2">Uncharacterized protein</fullName>
    </submittedName>
</protein>
<gene>
    <name evidence="2" type="ORF">NPIL_242731</name>
</gene>
<proteinExistence type="predicted"/>
<name>A0A8X6UG91_NEPPI</name>
<keyword evidence="3" id="KW-1185">Reference proteome</keyword>
<dbReference type="AlphaFoldDB" id="A0A8X6UG91"/>
<accession>A0A8X6UG91</accession>
<feature type="compositionally biased region" description="Basic and acidic residues" evidence="1">
    <location>
        <begin position="54"/>
        <end position="70"/>
    </location>
</feature>
<evidence type="ECO:0000313" key="3">
    <source>
        <dbReference type="Proteomes" id="UP000887013"/>
    </source>
</evidence>
<sequence length="166" mass="19134">MLSFKEPPRSETVLQTYLPPTRNQKPPKFGRAEALRASQAEKFHSLSQHGIEIRLSLKEPKSSENEEHRSPKIFKKYTATRDPKPPKFEMAAALRERRASHPENVILTYPEHKILSRRSLEGLKSSENDELCMPKSFTKSSPPPEREIKSWSLPRTTNIVNPKDFT</sequence>
<reference evidence="2" key="1">
    <citation type="submission" date="2020-08" db="EMBL/GenBank/DDBJ databases">
        <title>Multicomponent nature underlies the extraordinary mechanical properties of spider dragline silk.</title>
        <authorList>
            <person name="Kono N."/>
            <person name="Nakamura H."/>
            <person name="Mori M."/>
            <person name="Yoshida Y."/>
            <person name="Ohtoshi R."/>
            <person name="Malay A.D."/>
            <person name="Moran D.A.P."/>
            <person name="Tomita M."/>
            <person name="Numata K."/>
            <person name="Arakawa K."/>
        </authorList>
    </citation>
    <scope>NUCLEOTIDE SEQUENCE</scope>
</reference>
<feature type="region of interest" description="Disordered" evidence="1">
    <location>
        <begin position="54"/>
        <end position="86"/>
    </location>
</feature>
<dbReference type="EMBL" id="BMAW01033338">
    <property type="protein sequence ID" value="GFU29787.1"/>
    <property type="molecule type" value="Genomic_DNA"/>
</dbReference>
<dbReference type="Proteomes" id="UP000887013">
    <property type="component" value="Unassembled WGS sequence"/>
</dbReference>
<evidence type="ECO:0000256" key="1">
    <source>
        <dbReference type="SAM" id="MobiDB-lite"/>
    </source>
</evidence>
<feature type="region of interest" description="Disordered" evidence="1">
    <location>
        <begin position="125"/>
        <end position="149"/>
    </location>
</feature>
<comment type="caution">
    <text evidence="2">The sequence shown here is derived from an EMBL/GenBank/DDBJ whole genome shotgun (WGS) entry which is preliminary data.</text>
</comment>
<organism evidence="2 3">
    <name type="scientific">Nephila pilipes</name>
    <name type="common">Giant wood spider</name>
    <name type="synonym">Nephila maculata</name>
    <dbReference type="NCBI Taxonomy" id="299642"/>
    <lineage>
        <taxon>Eukaryota</taxon>
        <taxon>Metazoa</taxon>
        <taxon>Ecdysozoa</taxon>
        <taxon>Arthropoda</taxon>
        <taxon>Chelicerata</taxon>
        <taxon>Arachnida</taxon>
        <taxon>Araneae</taxon>
        <taxon>Araneomorphae</taxon>
        <taxon>Entelegynae</taxon>
        <taxon>Araneoidea</taxon>
        <taxon>Nephilidae</taxon>
        <taxon>Nephila</taxon>
    </lineage>
</organism>
<evidence type="ECO:0000313" key="2">
    <source>
        <dbReference type="EMBL" id="GFU29787.1"/>
    </source>
</evidence>